<evidence type="ECO:0000313" key="2">
    <source>
        <dbReference type="Proteomes" id="UP000235145"/>
    </source>
</evidence>
<evidence type="ECO:0000313" key="1">
    <source>
        <dbReference type="EMBL" id="KAJ0214816.1"/>
    </source>
</evidence>
<dbReference type="PANTHER" id="PTHR34222:SF88">
    <property type="entry name" value="ZINC FINGER, CCHC-TYPE"/>
    <property type="match status" value="1"/>
</dbReference>
<reference evidence="1 2" key="1">
    <citation type="journal article" date="2017" name="Nat. Commun.">
        <title>Genome assembly with in vitro proximity ligation data and whole-genome triplication in lettuce.</title>
        <authorList>
            <person name="Reyes-Chin-Wo S."/>
            <person name="Wang Z."/>
            <person name="Yang X."/>
            <person name="Kozik A."/>
            <person name="Arikit S."/>
            <person name="Song C."/>
            <person name="Xia L."/>
            <person name="Froenicke L."/>
            <person name="Lavelle D.O."/>
            <person name="Truco M.J."/>
            <person name="Xia R."/>
            <person name="Zhu S."/>
            <person name="Xu C."/>
            <person name="Xu H."/>
            <person name="Xu X."/>
            <person name="Cox K."/>
            <person name="Korf I."/>
            <person name="Meyers B.C."/>
            <person name="Michelmore R.W."/>
        </authorList>
    </citation>
    <scope>NUCLEOTIDE SEQUENCE [LARGE SCALE GENOMIC DNA]</scope>
    <source>
        <strain evidence="2">cv. Salinas</strain>
        <tissue evidence="1">Seedlings</tissue>
    </source>
</reference>
<dbReference type="Proteomes" id="UP000235145">
    <property type="component" value="Unassembled WGS sequence"/>
</dbReference>
<gene>
    <name evidence="1" type="ORF">LSAT_V11C400213750</name>
</gene>
<sequence length="87" mass="9743">MVLPSPRCTCEGCDCGIGKKLNEIREKERTYEFLLILDDEFSVIRTQILAMKPFPPIGSVYDLLAEDEQQRALSGGVKRTGTESSTF</sequence>
<proteinExistence type="predicted"/>
<protein>
    <submittedName>
        <fullName evidence="1">Uncharacterized protein</fullName>
    </submittedName>
</protein>
<dbReference type="EMBL" id="NBSK02000004">
    <property type="protein sequence ID" value="KAJ0214816.1"/>
    <property type="molecule type" value="Genomic_DNA"/>
</dbReference>
<dbReference type="PANTHER" id="PTHR34222">
    <property type="entry name" value="GAG_PRE-INTEGRS DOMAIN-CONTAINING PROTEIN"/>
    <property type="match status" value="1"/>
</dbReference>
<organism evidence="1 2">
    <name type="scientific">Lactuca sativa</name>
    <name type="common">Garden lettuce</name>
    <dbReference type="NCBI Taxonomy" id="4236"/>
    <lineage>
        <taxon>Eukaryota</taxon>
        <taxon>Viridiplantae</taxon>
        <taxon>Streptophyta</taxon>
        <taxon>Embryophyta</taxon>
        <taxon>Tracheophyta</taxon>
        <taxon>Spermatophyta</taxon>
        <taxon>Magnoliopsida</taxon>
        <taxon>eudicotyledons</taxon>
        <taxon>Gunneridae</taxon>
        <taxon>Pentapetalae</taxon>
        <taxon>asterids</taxon>
        <taxon>campanulids</taxon>
        <taxon>Asterales</taxon>
        <taxon>Asteraceae</taxon>
        <taxon>Cichorioideae</taxon>
        <taxon>Cichorieae</taxon>
        <taxon>Lactucinae</taxon>
        <taxon>Lactuca</taxon>
    </lineage>
</organism>
<keyword evidence="2" id="KW-1185">Reference proteome</keyword>
<comment type="caution">
    <text evidence="1">The sequence shown here is derived from an EMBL/GenBank/DDBJ whole genome shotgun (WGS) entry which is preliminary data.</text>
</comment>
<name>A0A9R1VY73_LACSA</name>
<dbReference type="AlphaFoldDB" id="A0A9R1VY73"/>
<accession>A0A9R1VY73</accession>